<proteinExistence type="predicted"/>
<gene>
    <name evidence="1" type="ORF">CTRU02_200919</name>
</gene>
<keyword evidence="2" id="KW-1185">Reference proteome</keyword>
<comment type="caution">
    <text evidence="1">The sequence shown here is derived from an EMBL/GenBank/DDBJ whole genome shotgun (WGS) entry which is preliminary data.</text>
</comment>
<accession>A0ACC3ZG03</accession>
<dbReference type="Proteomes" id="UP000805649">
    <property type="component" value="Unassembled WGS sequence"/>
</dbReference>
<evidence type="ECO:0000313" key="1">
    <source>
        <dbReference type="EMBL" id="KAL0943033.1"/>
    </source>
</evidence>
<evidence type="ECO:0000313" key="2">
    <source>
        <dbReference type="Proteomes" id="UP000805649"/>
    </source>
</evidence>
<organism evidence="1 2">
    <name type="scientific">Colletotrichum truncatum</name>
    <name type="common">Anthracnose fungus</name>
    <name type="synonym">Colletotrichum capsici</name>
    <dbReference type="NCBI Taxonomy" id="5467"/>
    <lineage>
        <taxon>Eukaryota</taxon>
        <taxon>Fungi</taxon>
        <taxon>Dikarya</taxon>
        <taxon>Ascomycota</taxon>
        <taxon>Pezizomycotina</taxon>
        <taxon>Sordariomycetes</taxon>
        <taxon>Hypocreomycetidae</taxon>
        <taxon>Glomerellales</taxon>
        <taxon>Glomerellaceae</taxon>
        <taxon>Colletotrichum</taxon>
        <taxon>Colletotrichum truncatum species complex</taxon>
    </lineage>
</organism>
<protein>
    <submittedName>
        <fullName evidence="1">Uncharacterized protein</fullName>
    </submittedName>
</protein>
<reference evidence="1 2" key="1">
    <citation type="journal article" date="2020" name="Phytopathology">
        <title>Genome Sequence Resources of Colletotrichum truncatum, C. plurivorum, C. musicola, and C. sojae: Four Species Pathogenic to Soybean (Glycine max).</title>
        <authorList>
            <person name="Rogerio F."/>
            <person name="Boufleur T.R."/>
            <person name="Ciampi-Guillardi M."/>
            <person name="Sukno S.A."/>
            <person name="Thon M.R."/>
            <person name="Massola Junior N.S."/>
            <person name="Baroncelli R."/>
        </authorList>
    </citation>
    <scope>NUCLEOTIDE SEQUENCE [LARGE SCALE GENOMIC DNA]</scope>
    <source>
        <strain evidence="1 2">CMES1059</strain>
    </source>
</reference>
<dbReference type="EMBL" id="VUJX02000001">
    <property type="protein sequence ID" value="KAL0943033.1"/>
    <property type="molecule type" value="Genomic_DNA"/>
</dbReference>
<name>A0ACC3ZG03_COLTU</name>
<sequence length="551" mass="60311">MPAPKPILMAILAAGHFMTAFSRQSTLFAPVFEQSDFDVTKALVDLGVDVAKIPDLSDSNKRLESGCSIACSSLKHIFGDEAVETRDEEAFSNFTRSYWSSNQAEVNPYCVFKPSKPSHVSVVVLLSRLTQCPFAAKSGGHAAMAGASNVEDGITISLTNMKEISLSADKKVVSVQPGNVWGDVFAELAKFDVSVIGGRLSNIGVGGLTTGGGISFFSNLYGWACDNVESFDVVIANGAIVRASPTHFSDLYWALRGGGNNFGLVVSFNLLTIPLPGGKMWGGLRVYTEDKFPEVSKAIANLVENSADDPKAGFWGVWAFFDGIKIANPALYYSEPDSGNATIWSELNAIDAVDDTTKNRLIHEWTHELMLSSPLGLREVYYAITTKADQEILDFAQKLFYENLHKVLDIPGILPALIAQGITVPQMQNMKKNGGNVLGLNAEDGPVYLIHICAMWENEEDDATVYQFMSDILKQIAAEAKARGVNNDYAYMNYASQYQDVISSYGATKKEKLKNISQKYDPQQVFQKLQPGYFKLDRAPIPDTDYFSTSF</sequence>